<dbReference type="SUPFAM" id="SSF51905">
    <property type="entry name" value="FAD/NAD(P)-binding domain"/>
    <property type="match status" value="1"/>
</dbReference>
<evidence type="ECO:0000256" key="6">
    <source>
        <dbReference type="ARBA" id="ARBA00039101"/>
    </source>
</evidence>
<evidence type="ECO:0000259" key="10">
    <source>
        <dbReference type="Pfam" id="PF01266"/>
    </source>
</evidence>
<evidence type="ECO:0000256" key="2">
    <source>
        <dbReference type="ARBA" id="ARBA00006730"/>
    </source>
</evidence>
<evidence type="ECO:0000313" key="12">
    <source>
        <dbReference type="Proteomes" id="UP000193303"/>
    </source>
</evidence>
<keyword evidence="5" id="KW-0560">Oxidoreductase</keyword>
<organism evidence="11 12">
    <name type="scientific">Neisseria dumasiana</name>
    <dbReference type="NCBI Taxonomy" id="1931275"/>
    <lineage>
        <taxon>Bacteria</taxon>
        <taxon>Pseudomonadati</taxon>
        <taxon>Pseudomonadota</taxon>
        <taxon>Betaproteobacteria</taxon>
        <taxon>Neisseriales</taxon>
        <taxon>Neisseriaceae</taxon>
        <taxon>Neisseria</taxon>
    </lineage>
</organism>
<reference evidence="12" key="1">
    <citation type="submission" date="2017-01" db="EMBL/GenBank/DDBJ databases">
        <authorList>
            <person name="Mah S.A."/>
            <person name="Swanson W.J."/>
            <person name="Moy G.W."/>
            <person name="Vacquier V.D."/>
        </authorList>
    </citation>
    <scope>NUCLEOTIDE SEQUENCE [LARGE SCALE GENOMIC DNA]</scope>
    <source>
        <strain evidence="12">124861</strain>
    </source>
</reference>
<dbReference type="Proteomes" id="UP000193303">
    <property type="component" value="Unassembled WGS sequence"/>
</dbReference>
<evidence type="ECO:0000256" key="4">
    <source>
        <dbReference type="ARBA" id="ARBA00022827"/>
    </source>
</evidence>
<dbReference type="Gene3D" id="3.50.50.60">
    <property type="entry name" value="FAD/NAD(P)-binding domain"/>
    <property type="match status" value="1"/>
</dbReference>
<dbReference type="InterPro" id="IPR006076">
    <property type="entry name" value="FAD-dep_OxRdtase"/>
</dbReference>
<dbReference type="InterPro" id="IPR023209">
    <property type="entry name" value="DAO"/>
</dbReference>
<feature type="compositionally biased region" description="Basic and acidic residues" evidence="9">
    <location>
        <begin position="368"/>
        <end position="383"/>
    </location>
</feature>
<dbReference type="EC" id="1.4.3.3" evidence="6"/>
<sequence>MKTYQAAVLGGGLLGRLTAWRLAESGVRTVLYDAASPQGEGSAAYVAAAMLAPAAESIEAEPSVTALGRQSLALWRDYVGRWSSKVFFQQNGSLIVWHPQDAALSTRFLQHLQLAHGGTQPAQRWQPEDIARAEPQLAGRFRQALFLDGEGQLDNRQVLAALAEAAVEAGAVCRWNTPAEPQTLHDEAEWVIDCRGVGAKQIWNGTDGSRLRGVRGEVARVYAPEVSLNRPVRLLHPRYPLYVCPKENGLFVVGATQIDSEDASPMSVRSSLELFSALYAVHPAFGEARILENAVGLRPTLPHGRPEIRCDAGKRLLEANGLFRHGFMISPAVAESVVEYVKALLGGSDLPQNGRVPLVHAQAAASEHQNKASDQKVFTHAEH</sequence>
<dbReference type="PANTHER" id="PTHR11530:SF11">
    <property type="entry name" value="D-ASPARTATE OXIDASE"/>
    <property type="match status" value="1"/>
</dbReference>
<comment type="caution">
    <text evidence="11">The sequence shown here is derived from an EMBL/GenBank/DDBJ whole genome shotgun (WGS) entry which is preliminary data.</text>
</comment>
<dbReference type="STRING" id="1931275.BV914_08495"/>
<evidence type="ECO:0000256" key="5">
    <source>
        <dbReference type="ARBA" id="ARBA00023002"/>
    </source>
</evidence>
<dbReference type="AlphaFoldDB" id="A0A1X3D999"/>
<comment type="similarity">
    <text evidence="2">Belongs to the DAMOX/DASOX family.</text>
</comment>
<evidence type="ECO:0000256" key="3">
    <source>
        <dbReference type="ARBA" id="ARBA00022630"/>
    </source>
</evidence>
<comment type="catalytic activity">
    <reaction evidence="8">
        <text>a D-alpha-amino acid + O2 + H2O = a 2-oxocarboxylate + H2O2 + NH4(+)</text>
        <dbReference type="Rhea" id="RHEA:21816"/>
        <dbReference type="ChEBI" id="CHEBI:15377"/>
        <dbReference type="ChEBI" id="CHEBI:15379"/>
        <dbReference type="ChEBI" id="CHEBI:16240"/>
        <dbReference type="ChEBI" id="CHEBI:28938"/>
        <dbReference type="ChEBI" id="CHEBI:35179"/>
        <dbReference type="ChEBI" id="CHEBI:59871"/>
        <dbReference type="EC" id="1.4.3.3"/>
    </reaction>
    <physiologicalReaction direction="left-to-right" evidence="8">
        <dbReference type="Rhea" id="RHEA:21817"/>
    </physiologicalReaction>
</comment>
<gene>
    <name evidence="11" type="ORF">BV912_11605</name>
</gene>
<protein>
    <recommendedName>
        <fullName evidence="7">D-amino-acid oxidase</fullName>
        <ecNumber evidence="6">1.4.3.3</ecNumber>
    </recommendedName>
</protein>
<proteinExistence type="inferred from homology"/>
<dbReference type="OrthoDB" id="9790035at2"/>
<comment type="cofactor">
    <cofactor evidence="1">
        <name>FAD</name>
        <dbReference type="ChEBI" id="CHEBI:57692"/>
    </cofactor>
</comment>
<feature type="region of interest" description="Disordered" evidence="9">
    <location>
        <begin position="362"/>
        <end position="383"/>
    </location>
</feature>
<feature type="domain" description="FAD dependent oxidoreductase" evidence="10">
    <location>
        <begin position="6"/>
        <end position="339"/>
    </location>
</feature>
<evidence type="ECO:0000256" key="1">
    <source>
        <dbReference type="ARBA" id="ARBA00001974"/>
    </source>
</evidence>
<evidence type="ECO:0000256" key="7">
    <source>
        <dbReference type="ARBA" id="ARBA00039751"/>
    </source>
</evidence>
<dbReference type="EMBL" id="MTAB01000041">
    <property type="protein sequence ID" value="OSI16386.1"/>
    <property type="molecule type" value="Genomic_DNA"/>
</dbReference>
<dbReference type="GO" id="GO:0003884">
    <property type="term" value="F:D-amino-acid oxidase activity"/>
    <property type="evidence" value="ECO:0007669"/>
    <property type="project" value="UniProtKB-EC"/>
</dbReference>
<dbReference type="PANTHER" id="PTHR11530">
    <property type="entry name" value="D-AMINO ACID OXIDASE"/>
    <property type="match status" value="1"/>
</dbReference>
<name>A0A1X3D999_9NEIS</name>
<evidence type="ECO:0000256" key="9">
    <source>
        <dbReference type="SAM" id="MobiDB-lite"/>
    </source>
</evidence>
<dbReference type="Gene3D" id="3.30.9.10">
    <property type="entry name" value="D-Amino Acid Oxidase, subunit A, domain 2"/>
    <property type="match status" value="1"/>
</dbReference>
<dbReference type="Pfam" id="PF01266">
    <property type="entry name" value="DAO"/>
    <property type="match status" value="1"/>
</dbReference>
<evidence type="ECO:0000256" key="8">
    <source>
        <dbReference type="ARBA" id="ARBA00049547"/>
    </source>
</evidence>
<dbReference type="InterPro" id="IPR036188">
    <property type="entry name" value="FAD/NAD-bd_sf"/>
</dbReference>
<keyword evidence="3" id="KW-0285">Flavoprotein</keyword>
<accession>A0A1X3D999</accession>
<evidence type="ECO:0000313" key="11">
    <source>
        <dbReference type="EMBL" id="OSI16386.1"/>
    </source>
</evidence>
<dbReference type="GO" id="GO:0071949">
    <property type="term" value="F:FAD binding"/>
    <property type="evidence" value="ECO:0007669"/>
    <property type="project" value="InterPro"/>
</dbReference>
<dbReference type="GO" id="GO:0046416">
    <property type="term" value="P:D-amino acid metabolic process"/>
    <property type="evidence" value="ECO:0007669"/>
    <property type="project" value="InterPro"/>
</dbReference>
<keyword evidence="4" id="KW-0274">FAD</keyword>